<dbReference type="PANTHER" id="PTHR42085">
    <property type="entry name" value="F-BOX DOMAIN-CONTAINING PROTEIN"/>
    <property type="match status" value="1"/>
</dbReference>
<evidence type="ECO:0000313" key="1">
    <source>
        <dbReference type="EMBL" id="KAF2725317.1"/>
    </source>
</evidence>
<organism evidence="1 2">
    <name type="scientific">Polychaeton citri CBS 116435</name>
    <dbReference type="NCBI Taxonomy" id="1314669"/>
    <lineage>
        <taxon>Eukaryota</taxon>
        <taxon>Fungi</taxon>
        <taxon>Dikarya</taxon>
        <taxon>Ascomycota</taxon>
        <taxon>Pezizomycotina</taxon>
        <taxon>Dothideomycetes</taxon>
        <taxon>Dothideomycetidae</taxon>
        <taxon>Capnodiales</taxon>
        <taxon>Capnodiaceae</taxon>
        <taxon>Polychaeton</taxon>
    </lineage>
</organism>
<protein>
    <submittedName>
        <fullName evidence="1">Uncharacterized protein</fullName>
    </submittedName>
</protein>
<dbReference type="AlphaFoldDB" id="A0A9P4QIE0"/>
<sequence length="295" mass="34975">MASATTVKRIDSAVVIDDDIYPPLHQINKATTILSLPAEIRIVILEYVFEDNRHDRGFANYNTPGGITVNDEYTVTDKLLPLFTCRQMHQDGTLLALNRTNFMVTNLFFNIPERLQRLHPKQIEAVRNIAFVADQRHFRKLKNEWHHAPFGLANLYLDTVTIILHRSSFWHYLFDFTQDFTLMLRQLRNVKRFVFVKNAALVKGSFKTWCNRLVGLILKHDHHMRYDRSPPEREEVWWEWSFDEVSQVFELAARPPKKVMEEAEYMEFVKPLMERLRISIENEEWNPDPRSRNGF</sequence>
<keyword evidence="2" id="KW-1185">Reference proteome</keyword>
<dbReference type="Proteomes" id="UP000799441">
    <property type="component" value="Unassembled WGS sequence"/>
</dbReference>
<accession>A0A9P4QIE0</accession>
<dbReference type="PANTHER" id="PTHR42085:SF1">
    <property type="entry name" value="F-BOX DOMAIN-CONTAINING PROTEIN"/>
    <property type="match status" value="1"/>
</dbReference>
<name>A0A9P4QIE0_9PEZI</name>
<dbReference type="InterPro" id="IPR038883">
    <property type="entry name" value="AN11006-like"/>
</dbReference>
<dbReference type="EMBL" id="MU003768">
    <property type="protein sequence ID" value="KAF2725317.1"/>
    <property type="molecule type" value="Genomic_DNA"/>
</dbReference>
<dbReference type="OrthoDB" id="3786918at2759"/>
<reference evidence="1" key="1">
    <citation type="journal article" date="2020" name="Stud. Mycol.">
        <title>101 Dothideomycetes genomes: a test case for predicting lifestyles and emergence of pathogens.</title>
        <authorList>
            <person name="Haridas S."/>
            <person name="Albert R."/>
            <person name="Binder M."/>
            <person name="Bloem J."/>
            <person name="Labutti K."/>
            <person name="Salamov A."/>
            <person name="Andreopoulos B."/>
            <person name="Baker S."/>
            <person name="Barry K."/>
            <person name="Bills G."/>
            <person name="Bluhm B."/>
            <person name="Cannon C."/>
            <person name="Castanera R."/>
            <person name="Culley D."/>
            <person name="Daum C."/>
            <person name="Ezra D."/>
            <person name="Gonzalez J."/>
            <person name="Henrissat B."/>
            <person name="Kuo A."/>
            <person name="Liang C."/>
            <person name="Lipzen A."/>
            <person name="Lutzoni F."/>
            <person name="Magnuson J."/>
            <person name="Mondo S."/>
            <person name="Nolan M."/>
            <person name="Ohm R."/>
            <person name="Pangilinan J."/>
            <person name="Park H.-J."/>
            <person name="Ramirez L."/>
            <person name="Alfaro M."/>
            <person name="Sun H."/>
            <person name="Tritt A."/>
            <person name="Yoshinaga Y."/>
            <person name="Zwiers L.-H."/>
            <person name="Turgeon B."/>
            <person name="Goodwin S."/>
            <person name="Spatafora J."/>
            <person name="Crous P."/>
            <person name="Grigoriev I."/>
        </authorList>
    </citation>
    <scope>NUCLEOTIDE SEQUENCE</scope>
    <source>
        <strain evidence="1">CBS 116435</strain>
    </source>
</reference>
<evidence type="ECO:0000313" key="2">
    <source>
        <dbReference type="Proteomes" id="UP000799441"/>
    </source>
</evidence>
<proteinExistence type="predicted"/>
<gene>
    <name evidence="1" type="ORF">K431DRAFT_281271</name>
</gene>
<comment type="caution">
    <text evidence="1">The sequence shown here is derived from an EMBL/GenBank/DDBJ whole genome shotgun (WGS) entry which is preliminary data.</text>
</comment>